<dbReference type="InterPro" id="IPR012657">
    <property type="entry name" value="23S_rRNA-intervening_sequence"/>
</dbReference>
<proteinExistence type="predicted"/>
<comment type="caution">
    <text evidence="1">The sequence shown here is derived from an EMBL/GenBank/DDBJ whole genome shotgun (WGS) entry which is preliminary data.</text>
</comment>
<dbReference type="RefSeq" id="WP_217790224.1">
    <property type="nucleotide sequence ID" value="NZ_JAHSPG010000002.1"/>
</dbReference>
<dbReference type="PANTHER" id="PTHR38471">
    <property type="entry name" value="FOUR HELIX BUNDLE PROTEIN"/>
    <property type="match status" value="1"/>
</dbReference>
<accession>A0A9E2W7N7</accession>
<dbReference type="EMBL" id="JAHSPG010000002">
    <property type="protein sequence ID" value="MBV4356597.1"/>
    <property type="molecule type" value="Genomic_DNA"/>
</dbReference>
<gene>
    <name evidence="1" type="ORF">KTO63_05500</name>
</gene>
<dbReference type="Proteomes" id="UP000812270">
    <property type="component" value="Unassembled WGS sequence"/>
</dbReference>
<organism evidence="1 2">
    <name type="scientific">Pinibacter aurantiacus</name>
    <dbReference type="NCBI Taxonomy" id="2851599"/>
    <lineage>
        <taxon>Bacteria</taxon>
        <taxon>Pseudomonadati</taxon>
        <taxon>Bacteroidota</taxon>
        <taxon>Chitinophagia</taxon>
        <taxon>Chitinophagales</taxon>
        <taxon>Chitinophagaceae</taxon>
        <taxon>Pinibacter</taxon>
    </lineage>
</organism>
<protein>
    <submittedName>
        <fullName evidence="1">Four helix bundle protein</fullName>
    </submittedName>
</protein>
<keyword evidence="2" id="KW-1185">Reference proteome</keyword>
<reference evidence="1" key="1">
    <citation type="submission" date="2021-06" db="EMBL/GenBank/DDBJ databases">
        <authorList>
            <person name="Huq M.A."/>
        </authorList>
    </citation>
    <scope>NUCLEOTIDE SEQUENCE</scope>
    <source>
        <strain evidence="1">MAH-26</strain>
    </source>
</reference>
<dbReference type="Pfam" id="PF05635">
    <property type="entry name" value="23S_rRNA_IVP"/>
    <property type="match status" value="1"/>
</dbReference>
<dbReference type="AlphaFoldDB" id="A0A9E2W7N7"/>
<evidence type="ECO:0000313" key="1">
    <source>
        <dbReference type="EMBL" id="MBV4356597.1"/>
    </source>
</evidence>
<dbReference type="PIRSF" id="PIRSF035652">
    <property type="entry name" value="CHP02436"/>
    <property type="match status" value="1"/>
</dbReference>
<name>A0A9E2W7N7_9BACT</name>
<evidence type="ECO:0000313" key="2">
    <source>
        <dbReference type="Proteomes" id="UP000812270"/>
    </source>
</evidence>
<dbReference type="NCBIfam" id="TIGR02436">
    <property type="entry name" value="four helix bundle protein"/>
    <property type="match status" value="1"/>
</dbReference>
<dbReference type="PANTHER" id="PTHR38471:SF2">
    <property type="entry name" value="FOUR HELIX BUNDLE PROTEIN"/>
    <property type="match status" value="1"/>
</dbReference>
<sequence>MSKSLVGTKSIAFAIRIINLYEFLCQHQKEFVLSKQLLRSGTSIGALIREAEHGQSKADFLNKMNIALKEANECDYWLLLLREGVYLQTSEYNSIQKDCDELIKLLVAIVKTTKSNLKKVANRVHG</sequence>